<evidence type="ECO:0000259" key="10">
    <source>
        <dbReference type="Pfam" id="PF00768"/>
    </source>
</evidence>
<dbReference type="GO" id="GO:0006508">
    <property type="term" value="P:proteolysis"/>
    <property type="evidence" value="ECO:0007669"/>
    <property type="project" value="InterPro"/>
</dbReference>
<keyword evidence="11" id="KW-0645">Protease</keyword>
<dbReference type="PANTHER" id="PTHR21581">
    <property type="entry name" value="D-ALANYL-D-ALANINE CARBOXYPEPTIDASE"/>
    <property type="match status" value="1"/>
</dbReference>
<dbReference type="PANTHER" id="PTHR21581:SF33">
    <property type="entry name" value="D-ALANYL-D-ALANINE CARBOXYPEPTIDASE DACB"/>
    <property type="match status" value="1"/>
</dbReference>
<keyword evidence="8" id="KW-1133">Transmembrane helix</keyword>
<evidence type="ECO:0000256" key="3">
    <source>
        <dbReference type="ARBA" id="ARBA00022801"/>
    </source>
</evidence>
<dbReference type="GO" id="GO:0009002">
    <property type="term" value="F:serine-type D-Ala-D-Ala carboxypeptidase activity"/>
    <property type="evidence" value="ECO:0007669"/>
    <property type="project" value="InterPro"/>
</dbReference>
<feature type="chain" id="PRO_5019551601" evidence="9">
    <location>
        <begin position="28"/>
        <end position="417"/>
    </location>
</feature>
<dbReference type="RefSeq" id="WP_118049151.1">
    <property type="nucleotide sequence ID" value="NZ_CABJFK010000005.1"/>
</dbReference>
<evidence type="ECO:0000256" key="2">
    <source>
        <dbReference type="ARBA" id="ARBA00022729"/>
    </source>
</evidence>
<comment type="similarity">
    <text evidence="1 7">Belongs to the peptidase S11 family.</text>
</comment>
<gene>
    <name evidence="11" type="ORF">DW740_07525</name>
</gene>
<keyword evidence="6" id="KW-0961">Cell wall biogenesis/degradation</keyword>
<feature type="signal peptide" evidence="9">
    <location>
        <begin position="1"/>
        <end position="27"/>
    </location>
</feature>
<keyword evidence="8" id="KW-0472">Membrane</keyword>
<evidence type="ECO:0000313" key="12">
    <source>
        <dbReference type="Proteomes" id="UP000283745"/>
    </source>
</evidence>
<name>A0A414J6T1_9FIRM</name>
<dbReference type="InterPro" id="IPR001967">
    <property type="entry name" value="Peptidase_S11_N"/>
</dbReference>
<evidence type="ECO:0000256" key="5">
    <source>
        <dbReference type="ARBA" id="ARBA00022984"/>
    </source>
</evidence>
<dbReference type="Proteomes" id="UP000283745">
    <property type="component" value="Unassembled WGS sequence"/>
</dbReference>
<dbReference type="AlphaFoldDB" id="A0A414J6T1"/>
<reference evidence="11 12" key="1">
    <citation type="submission" date="2018-08" db="EMBL/GenBank/DDBJ databases">
        <title>A genome reference for cultivated species of the human gut microbiota.</title>
        <authorList>
            <person name="Zou Y."/>
            <person name="Xue W."/>
            <person name="Luo G."/>
        </authorList>
    </citation>
    <scope>NUCLEOTIDE SEQUENCE [LARGE SCALE GENOMIC DNA]</scope>
    <source>
        <strain evidence="11 12">AM28-23</strain>
    </source>
</reference>
<feature type="transmembrane region" description="Helical" evidence="8">
    <location>
        <begin position="391"/>
        <end position="412"/>
    </location>
</feature>
<dbReference type="InterPro" id="IPR012338">
    <property type="entry name" value="Beta-lactam/transpept-like"/>
</dbReference>
<evidence type="ECO:0000313" key="11">
    <source>
        <dbReference type="EMBL" id="RHE40152.1"/>
    </source>
</evidence>
<dbReference type="GO" id="GO:0008360">
    <property type="term" value="P:regulation of cell shape"/>
    <property type="evidence" value="ECO:0007669"/>
    <property type="project" value="UniProtKB-KW"/>
</dbReference>
<keyword evidence="2 9" id="KW-0732">Signal</keyword>
<evidence type="ECO:0000256" key="9">
    <source>
        <dbReference type="SAM" id="SignalP"/>
    </source>
</evidence>
<evidence type="ECO:0000256" key="1">
    <source>
        <dbReference type="ARBA" id="ARBA00007164"/>
    </source>
</evidence>
<keyword evidence="4" id="KW-0133">Cell shape</keyword>
<organism evidence="11 12">
    <name type="scientific">Blautia obeum</name>
    <dbReference type="NCBI Taxonomy" id="40520"/>
    <lineage>
        <taxon>Bacteria</taxon>
        <taxon>Bacillati</taxon>
        <taxon>Bacillota</taxon>
        <taxon>Clostridia</taxon>
        <taxon>Lachnospirales</taxon>
        <taxon>Lachnospiraceae</taxon>
        <taxon>Blautia</taxon>
    </lineage>
</organism>
<evidence type="ECO:0000256" key="4">
    <source>
        <dbReference type="ARBA" id="ARBA00022960"/>
    </source>
</evidence>
<dbReference type="GO" id="GO:0071555">
    <property type="term" value="P:cell wall organization"/>
    <property type="evidence" value="ECO:0007669"/>
    <property type="project" value="UniProtKB-KW"/>
</dbReference>
<dbReference type="EMBL" id="QSKF01000005">
    <property type="protein sequence ID" value="RHE40152.1"/>
    <property type="molecule type" value="Genomic_DNA"/>
</dbReference>
<sequence>MKFKKIHSGLIALGLCCSLLLQTPVFAAEETADAASASAISTNDIAGWPQGPDITSTAAVIMEDSTNTTLYAKNMDQVLYPGATVKVMTTLLALENTQLSDQVTMTATGVSGVTDGGANISAQIDEVFTVEQCLYAIMLASANDVALQLAEHIGGSVDGFVQMMNARATELGCTNTVFTNPTGLPDENQHTTAHDMALIMKAAADNESFQTIASTTSYTIPATNVSGGDRVLTNNFSMLTNTNAAYYQYCTGGREGYTEASGSTLVCSAQKNGITLIAVVLQGTSGTTATEAASLLNYGFDNFNMLSLGDNDFNMLSGGDVYVPVGTTADALTTQDGEVQDGQYSRQYLFGGTAVGTSVMAATQEEDTSLVDTSVQNMDAARNYTENRNNLPYFIIGGVGILLLLLILLRIIKVAKS</sequence>
<keyword evidence="5" id="KW-0573">Peptidoglycan synthesis</keyword>
<keyword evidence="8" id="KW-0812">Transmembrane</keyword>
<accession>A0A414J6T1</accession>
<dbReference type="SUPFAM" id="SSF56601">
    <property type="entry name" value="beta-lactamase/transpeptidase-like"/>
    <property type="match status" value="1"/>
</dbReference>
<keyword evidence="11" id="KW-0121">Carboxypeptidase</keyword>
<dbReference type="Gene3D" id="3.40.710.10">
    <property type="entry name" value="DD-peptidase/beta-lactamase superfamily"/>
    <property type="match status" value="1"/>
</dbReference>
<evidence type="ECO:0000256" key="7">
    <source>
        <dbReference type="RuleBase" id="RU004016"/>
    </source>
</evidence>
<dbReference type="PRINTS" id="PR00725">
    <property type="entry name" value="DADACBPTASE1"/>
</dbReference>
<dbReference type="Pfam" id="PF00768">
    <property type="entry name" value="Peptidase_S11"/>
    <property type="match status" value="1"/>
</dbReference>
<evidence type="ECO:0000256" key="8">
    <source>
        <dbReference type="SAM" id="Phobius"/>
    </source>
</evidence>
<keyword evidence="3" id="KW-0378">Hydrolase</keyword>
<comment type="caution">
    <text evidence="11">The sequence shown here is derived from an EMBL/GenBank/DDBJ whole genome shotgun (WGS) entry which is preliminary data.</text>
</comment>
<feature type="domain" description="Peptidase S11 D-alanyl-D-alanine carboxypeptidase A N-terminal" evidence="10">
    <location>
        <begin position="50"/>
        <end position="283"/>
    </location>
</feature>
<evidence type="ECO:0000256" key="6">
    <source>
        <dbReference type="ARBA" id="ARBA00023316"/>
    </source>
</evidence>
<protein>
    <submittedName>
        <fullName evidence="11">D-alanyl-D-alanine carboxypeptidase</fullName>
    </submittedName>
</protein>
<proteinExistence type="inferred from homology"/>
<dbReference type="InterPro" id="IPR018044">
    <property type="entry name" value="Peptidase_S11"/>
</dbReference>
<dbReference type="GO" id="GO:0009252">
    <property type="term" value="P:peptidoglycan biosynthetic process"/>
    <property type="evidence" value="ECO:0007669"/>
    <property type="project" value="UniProtKB-KW"/>
</dbReference>